<evidence type="ECO:0000313" key="3">
    <source>
        <dbReference type="EMBL" id="MUG71886.1"/>
    </source>
</evidence>
<dbReference type="AlphaFoldDB" id="A0A7X2ZBQ1"/>
<keyword evidence="1" id="KW-0472">Membrane</keyword>
<protein>
    <submittedName>
        <fullName evidence="3">DUF1648 domain-containing protein</fullName>
    </submittedName>
</protein>
<sequence length="211" mass="23821">MNKPWFIWLLLAASIVAGIVLYPSRPDLMPIHWGVDGQPDNYAHKAVALFLVPGILIVVHSLLTYLPKLDPKKENYGKFQSSVNVIRNVIMIGLLVLHAFTIAYGYGFTFNMNYVALPFAGIVFIVLGNYMPRFKTNYFMGVRTPWTLASEEVWRKTHYLSGRVFVAGGVLLLLSVFLPDAVKFGFFIGLIALTTIVPYLGSYMYYRKSRG</sequence>
<dbReference type="InterPro" id="IPR025962">
    <property type="entry name" value="SdpI/YhfL"/>
</dbReference>
<evidence type="ECO:0000259" key="2">
    <source>
        <dbReference type="Pfam" id="PF07853"/>
    </source>
</evidence>
<evidence type="ECO:0000313" key="4">
    <source>
        <dbReference type="Proteomes" id="UP000450917"/>
    </source>
</evidence>
<organism evidence="3 4">
    <name type="scientific">Paenibacillus validus</name>
    <dbReference type="NCBI Taxonomy" id="44253"/>
    <lineage>
        <taxon>Bacteria</taxon>
        <taxon>Bacillati</taxon>
        <taxon>Bacillota</taxon>
        <taxon>Bacilli</taxon>
        <taxon>Bacillales</taxon>
        <taxon>Paenibacillaceae</taxon>
        <taxon>Paenibacillus</taxon>
    </lineage>
</organism>
<reference evidence="3 4" key="1">
    <citation type="submission" date="2019-11" db="EMBL/GenBank/DDBJ databases">
        <title>Draft genome sequences of five Paenibacillus species of dairy origin.</title>
        <authorList>
            <person name="Olajide A.M."/>
            <person name="Chen S."/>
            <person name="Lapointe G."/>
        </authorList>
    </citation>
    <scope>NUCLEOTIDE SEQUENCE [LARGE SCALE GENOMIC DNA]</scope>
    <source>
        <strain evidence="3 4">2CS3</strain>
    </source>
</reference>
<dbReference type="Pfam" id="PF13630">
    <property type="entry name" value="SdpI"/>
    <property type="match status" value="1"/>
</dbReference>
<dbReference type="Proteomes" id="UP000450917">
    <property type="component" value="Unassembled WGS sequence"/>
</dbReference>
<keyword evidence="4" id="KW-1185">Reference proteome</keyword>
<dbReference type="EMBL" id="WNZX01000011">
    <property type="protein sequence ID" value="MUG71886.1"/>
    <property type="molecule type" value="Genomic_DNA"/>
</dbReference>
<dbReference type="InterPro" id="IPR012867">
    <property type="entry name" value="DUF1648"/>
</dbReference>
<comment type="caution">
    <text evidence="3">The sequence shown here is derived from an EMBL/GenBank/DDBJ whole genome shotgun (WGS) entry which is preliminary data.</text>
</comment>
<accession>A0A7X2ZBQ1</accession>
<keyword evidence="1" id="KW-1133">Transmembrane helix</keyword>
<dbReference type="Pfam" id="PF07853">
    <property type="entry name" value="DUF1648"/>
    <property type="match status" value="1"/>
</dbReference>
<dbReference type="GO" id="GO:0009636">
    <property type="term" value="P:response to toxic substance"/>
    <property type="evidence" value="ECO:0007669"/>
    <property type="project" value="TreeGrafter"/>
</dbReference>
<feature type="transmembrane region" description="Helical" evidence="1">
    <location>
        <begin position="160"/>
        <end position="178"/>
    </location>
</feature>
<feature type="transmembrane region" description="Helical" evidence="1">
    <location>
        <begin position="42"/>
        <end position="65"/>
    </location>
</feature>
<dbReference type="PANTHER" id="PTHR37810:SF5">
    <property type="entry name" value="IMMUNITY PROTEIN SDPI"/>
    <property type="match status" value="1"/>
</dbReference>
<dbReference type="RefSeq" id="WP_054798515.1">
    <property type="nucleotide sequence ID" value="NZ_JARTHJ010000216.1"/>
</dbReference>
<proteinExistence type="predicted"/>
<dbReference type="InterPro" id="IPR026272">
    <property type="entry name" value="SdpI"/>
</dbReference>
<feature type="transmembrane region" description="Helical" evidence="1">
    <location>
        <begin position="85"/>
        <end position="106"/>
    </location>
</feature>
<name>A0A7X2ZBQ1_9BACL</name>
<dbReference type="PIRSF" id="PIRSF038959">
    <property type="entry name" value="SdpI"/>
    <property type="match status" value="1"/>
</dbReference>
<feature type="transmembrane region" description="Helical" evidence="1">
    <location>
        <begin position="112"/>
        <end position="130"/>
    </location>
</feature>
<evidence type="ECO:0000256" key="1">
    <source>
        <dbReference type="SAM" id="Phobius"/>
    </source>
</evidence>
<feature type="domain" description="DUF1648" evidence="2">
    <location>
        <begin position="9"/>
        <end position="57"/>
    </location>
</feature>
<feature type="transmembrane region" description="Helical" evidence="1">
    <location>
        <begin position="184"/>
        <end position="206"/>
    </location>
</feature>
<dbReference type="PANTHER" id="PTHR37810">
    <property type="entry name" value="IMMUNITY PROTEIN SDPI"/>
    <property type="match status" value="1"/>
</dbReference>
<keyword evidence="1" id="KW-0812">Transmembrane</keyword>
<gene>
    <name evidence="3" type="ORF">GNP93_14530</name>
</gene>